<dbReference type="InterPro" id="IPR036881">
    <property type="entry name" value="Glyco_hydro_3_C_sf"/>
</dbReference>
<evidence type="ECO:0000256" key="5">
    <source>
        <dbReference type="SAM" id="MobiDB-lite"/>
    </source>
</evidence>
<keyword evidence="4 7" id="KW-0326">Glycosidase</keyword>
<evidence type="ECO:0000313" key="9">
    <source>
        <dbReference type="EMBL" id="ODR57693.1"/>
    </source>
</evidence>
<evidence type="ECO:0000256" key="2">
    <source>
        <dbReference type="ARBA" id="ARBA00022801"/>
    </source>
</evidence>
<dbReference type="InterPro" id="IPR001764">
    <property type="entry name" value="Glyco_hydro_3_N"/>
</dbReference>
<keyword evidence="2 4" id="KW-0378">Hydrolase</keyword>
<dbReference type="AlphaFoldDB" id="A0A1E3AAL2"/>
<dbReference type="Pfam" id="PF14310">
    <property type="entry name" value="Fn3-like"/>
    <property type="match status" value="1"/>
</dbReference>
<dbReference type="SUPFAM" id="SSF51445">
    <property type="entry name" value="(Trans)glycosidases"/>
    <property type="match status" value="1"/>
</dbReference>
<dbReference type="Gene3D" id="3.40.50.1700">
    <property type="entry name" value="Glycoside hydrolase family 3 C-terminal domain"/>
    <property type="match status" value="1"/>
</dbReference>
<dbReference type="PROSITE" id="PS00775">
    <property type="entry name" value="GLYCOSYL_HYDROL_F3"/>
    <property type="match status" value="1"/>
</dbReference>
<dbReference type="Gene3D" id="2.60.40.10">
    <property type="entry name" value="Immunoglobulins"/>
    <property type="match status" value="1"/>
</dbReference>
<dbReference type="SMART" id="SM01217">
    <property type="entry name" value="Fn3_like"/>
    <property type="match status" value="1"/>
</dbReference>
<dbReference type="RefSeq" id="WP_069151954.1">
    <property type="nucleotide sequence ID" value="NZ_DBFYTW010000117.1"/>
</dbReference>
<dbReference type="InterPro" id="IPR050288">
    <property type="entry name" value="Cellulose_deg_GH3"/>
</dbReference>
<dbReference type="PRINTS" id="PR00133">
    <property type="entry name" value="GLHYDRLASE3"/>
</dbReference>
<dbReference type="Pfam" id="PF01915">
    <property type="entry name" value="Glyco_hydro_3_C"/>
    <property type="match status" value="1"/>
</dbReference>
<dbReference type="EMBL" id="MEHD01000021">
    <property type="protein sequence ID" value="ODR57693.1"/>
    <property type="molecule type" value="Genomic_DNA"/>
</dbReference>
<keyword evidence="3" id="KW-0119">Carbohydrate metabolism</keyword>
<dbReference type="EMBL" id="MEHA01000014">
    <property type="protein sequence ID" value="ODR49127.1"/>
    <property type="molecule type" value="Genomic_DNA"/>
</dbReference>
<evidence type="ECO:0000256" key="3">
    <source>
        <dbReference type="ARBA" id="ARBA00023277"/>
    </source>
</evidence>
<dbReference type="SUPFAM" id="SSF52279">
    <property type="entry name" value="Beta-D-glucan exohydrolase, C-terminal domain"/>
    <property type="match status" value="1"/>
</dbReference>
<evidence type="ECO:0000256" key="4">
    <source>
        <dbReference type="RuleBase" id="RU361161"/>
    </source>
</evidence>
<evidence type="ECO:0000256" key="1">
    <source>
        <dbReference type="ARBA" id="ARBA00005336"/>
    </source>
</evidence>
<reference evidence="7 10" key="1">
    <citation type="submission" date="2016-07" db="EMBL/GenBank/DDBJ databases">
        <title>Characterization of isolates of Eisenbergiella tayi derived from blood cultures, using whole genome sequencing.</title>
        <authorList>
            <person name="Burdz T."/>
            <person name="Wiebe D."/>
            <person name="Huynh C."/>
            <person name="Bernard K."/>
        </authorList>
    </citation>
    <scope>NUCLEOTIDE SEQUENCE [LARGE SCALE GENOMIC DNA]</scope>
    <source>
        <strain evidence="7 10">NML 110608</strain>
    </source>
</reference>
<gene>
    <name evidence="7" type="primary">bglB_4</name>
    <name evidence="8" type="ORF">BEI59_18605</name>
    <name evidence="7" type="ORF">BEI61_01683</name>
    <name evidence="9" type="ORF">BEI63_11365</name>
</gene>
<dbReference type="PANTHER" id="PTHR42715">
    <property type="entry name" value="BETA-GLUCOSIDASE"/>
    <property type="match status" value="1"/>
</dbReference>
<accession>A0A1E3AAL2</accession>
<name>A0A1E3AAL2_9FIRM</name>
<dbReference type="Gene3D" id="3.20.20.300">
    <property type="entry name" value="Glycoside hydrolase, family 3, N-terminal domain"/>
    <property type="match status" value="1"/>
</dbReference>
<dbReference type="Proteomes" id="UP000094271">
    <property type="component" value="Unassembled WGS sequence"/>
</dbReference>
<feature type="compositionally biased region" description="Polar residues" evidence="5">
    <location>
        <begin position="1"/>
        <end position="12"/>
    </location>
</feature>
<feature type="region of interest" description="Disordered" evidence="5">
    <location>
        <begin position="1"/>
        <end position="20"/>
    </location>
</feature>
<comment type="similarity">
    <text evidence="1 4">Belongs to the glycosyl hydrolase 3 family.</text>
</comment>
<organism evidence="7 10">
    <name type="scientific">Eisenbergiella tayi</name>
    <dbReference type="NCBI Taxonomy" id="1432052"/>
    <lineage>
        <taxon>Bacteria</taxon>
        <taxon>Bacillati</taxon>
        <taxon>Bacillota</taxon>
        <taxon>Clostridia</taxon>
        <taxon>Lachnospirales</taxon>
        <taxon>Lachnospiraceae</taxon>
        <taxon>Eisenbergiella</taxon>
    </lineage>
</organism>
<evidence type="ECO:0000313" key="11">
    <source>
        <dbReference type="Proteomes" id="UP000094271"/>
    </source>
</evidence>
<dbReference type="PATRIC" id="fig|1432052.4.peg.1879"/>
<dbReference type="Proteomes" id="UP000094869">
    <property type="component" value="Unassembled WGS sequence"/>
</dbReference>
<dbReference type="OrthoDB" id="98455at2"/>
<dbReference type="GO" id="GO:0005975">
    <property type="term" value="P:carbohydrate metabolic process"/>
    <property type="evidence" value="ECO:0007669"/>
    <property type="project" value="InterPro"/>
</dbReference>
<dbReference type="Proteomes" id="UP000094067">
    <property type="component" value="Unassembled WGS sequence"/>
</dbReference>
<dbReference type="GO" id="GO:0008422">
    <property type="term" value="F:beta-glucosidase activity"/>
    <property type="evidence" value="ECO:0007669"/>
    <property type="project" value="UniProtKB-EC"/>
</dbReference>
<sequence>MSNLYKTKQSFCPPNPGKRSRENLRAAAKQLAAESIVLLANNHHFLPVKTGSTAAFFGRSQLDTLIGGAGSGASRNAEQPANILDECRKAGITPVPGLVSYYQQQLAAQVVEDPFARLAEAGADLINSGIIYEIFGKYEPPREEFPVPAELVDAAASLTDTAFLILGRSSGGEECDRHVPDDYYLTPQETDLCRQVCTSFSHVVLILNTNGILDTGWIKDYPSIDSVLFIGLPGEQGAAALADILVGKHTPSGKLCSTFACSYEAYPSAGHFSWDKEHPETLKEYRDYGLDAEANGSSGFAKSPVTVYLEDIYMGYRYFDSFGKDVVYPFGHGLSYAAFSITDTTLHKEEENLVVRTAVKNLSSCYAGKEVVQVYVSAPWGRLEKPYQELKAWEKTKLLAPGETQQLTLTIPLEQLSSYDEENASYLLEAGTYYIRVGNSSRNTHIAGSLLVPSPVICAQYSNCLGLKACNRNKLAFLSAQNVSPITYPGEEQEKQVPPSFLITQEDITIRHPQKQTVPAQAEPKPSRLSDVAAGRVDMDAFLAQMSTKELAVLANGYGPGLPFGGFGSHAAPTIFYENKEPVAVCTHPTGSMGYVSPALPKYGIPSIFYKDGPASVGQTAWPTGMLLACSFDPKVLMDFGSACGYEAFTQNVDSWLAPALNLHRSPIGGRNFEYFSEDPVLAGVCGVSVCRGAEENNPVTACPKHFAVNEQETYRRGSARFSYDAVDSVLTERAARELYLKPFEMAVKGSHVHTFMSSFNKINGTFAGGSYDLCIRILREEWGYEGIVVTDWGDMDIVVDGADAAAAGNDIVMPGGPPVIAQVLKGYDEGRVNRQQLLQAAAHLMSTICKTKSFTDYVNHPNYETSPKKEEVTQK</sequence>
<dbReference type="EC" id="3.2.1.21" evidence="7"/>
<evidence type="ECO:0000313" key="8">
    <source>
        <dbReference type="EMBL" id="ODR49127.1"/>
    </source>
</evidence>
<evidence type="ECO:0000313" key="12">
    <source>
        <dbReference type="Proteomes" id="UP000094869"/>
    </source>
</evidence>
<dbReference type="PANTHER" id="PTHR42715:SF10">
    <property type="entry name" value="BETA-GLUCOSIDASE"/>
    <property type="match status" value="1"/>
</dbReference>
<reference evidence="9 12" key="2">
    <citation type="submission" date="2016-08" db="EMBL/GenBank/DDBJ databases">
        <title>Characterization of Isolates of Eisenbergiella tayi Derived from Blood Cultures, Using Whole Genome Sequencing.</title>
        <authorList>
            <person name="Bernier A.-M."/>
            <person name="Burdz T."/>
            <person name="Wiebe D."/>
            <person name="Bernard K."/>
        </authorList>
    </citation>
    <scope>NUCLEOTIDE SEQUENCE [LARGE SCALE GENOMIC DNA]</scope>
    <source>
        <strain evidence="9 12">NML120146</strain>
    </source>
</reference>
<protein>
    <submittedName>
        <fullName evidence="7">Thermostable beta-glucosidase B</fullName>
        <ecNumber evidence="7">3.2.1.21</ecNumber>
    </submittedName>
</protein>
<reference evidence="8 11" key="3">
    <citation type="submission" date="2016-08" db="EMBL/GenBank/DDBJ databases">
        <authorList>
            <person name="Seilhamer J.J."/>
        </authorList>
    </citation>
    <scope>NUCLEOTIDE SEQUENCE [LARGE SCALE GENOMIC DNA]</scope>
    <source>
        <strain evidence="8 11">NML150140-1</strain>
    </source>
</reference>
<dbReference type="InterPro" id="IPR019800">
    <property type="entry name" value="Glyco_hydro_3_AS"/>
</dbReference>
<dbReference type="InterPro" id="IPR013783">
    <property type="entry name" value="Ig-like_fold"/>
</dbReference>
<dbReference type="InterPro" id="IPR002772">
    <property type="entry name" value="Glyco_hydro_3_C"/>
</dbReference>
<dbReference type="Pfam" id="PF00933">
    <property type="entry name" value="Glyco_hydro_3"/>
    <property type="match status" value="1"/>
</dbReference>
<evidence type="ECO:0000259" key="6">
    <source>
        <dbReference type="SMART" id="SM01217"/>
    </source>
</evidence>
<feature type="domain" description="Fibronectin type III-like" evidence="6">
    <location>
        <begin position="370"/>
        <end position="441"/>
    </location>
</feature>
<proteinExistence type="inferred from homology"/>
<dbReference type="InterPro" id="IPR017853">
    <property type="entry name" value="GH"/>
</dbReference>
<dbReference type="InterPro" id="IPR026891">
    <property type="entry name" value="Fn3-like"/>
</dbReference>
<dbReference type="EMBL" id="MCGH01000002">
    <property type="protein sequence ID" value="ODM05794.1"/>
    <property type="molecule type" value="Genomic_DNA"/>
</dbReference>
<keyword evidence="12" id="KW-1185">Reference proteome</keyword>
<comment type="caution">
    <text evidence="7">The sequence shown here is derived from an EMBL/GenBank/DDBJ whole genome shotgun (WGS) entry which is preliminary data.</text>
</comment>
<dbReference type="InterPro" id="IPR036962">
    <property type="entry name" value="Glyco_hydro_3_N_sf"/>
</dbReference>
<evidence type="ECO:0000313" key="7">
    <source>
        <dbReference type="EMBL" id="ODM05794.1"/>
    </source>
</evidence>
<evidence type="ECO:0000313" key="10">
    <source>
        <dbReference type="Proteomes" id="UP000094067"/>
    </source>
</evidence>